<sequence length="61" mass="7319">MLERNQDIRQLKKGIPNWLIAERLGIHENTFIRKLRKELPKEEKLKILAVIDELKQELGRD</sequence>
<gene>
    <name evidence="1" type="ORF">J2S00_002491</name>
</gene>
<comment type="caution">
    <text evidence="1">The sequence shown here is derived from an EMBL/GenBank/DDBJ whole genome shotgun (WGS) entry which is preliminary data.</text>
</comment>
<evidence type="ECO:0008006" key="3">
    <source>
        <dbReference type="Google" id="ProtNLM"/>
    </source>
</evidence>
<proteinExistence type="predicted"/>
<evidence type="ECO:0000313" key="2">
    <source>
        <dbReference type="Proteomes" id="UP001232445"/>
    </source>
</evidence>
<dbReference type="EMBL" id="JAUSUQ010000009">
    <property type="protein sequence ID" value="MDQ0339698.1"/>
    <property type="molecule type" value="Genomic_DNA"/>
</dbReference>
<protein>
    <recommendedName>
        <fullName evidence="3">HTH luxR-type domain-containing protein</fullName>
    </recommendedName>
</protein>
<dbReference type="RefSeq" id="WP_307340093.1">
    <property type="nucleotide sequence ID" value="NZ_JAUSUQ010000009.1"/>
</dbReference>
<dbReference type="Proteomes" id="UP001232445">
    <property type="component" value="Unassembled WGS sequence"/>
</dbReference>
<name>A0ABU0CTF4_9BACI</name>
<evidence type="ECO:0000313" key="1">
    <source>
        <dbReference type="EMBL" id="MDQ0339698.1"/>
    </source>
</evidence>
<organism evidence="1 2">
    <name type="scientific">Caldalkalibacillus uzonensis</name>
    <dbReference type="NCBI Taxonomy" id="353224"/>
    <lineage>
        <taxon>Bacteria</taxon>
        <taxon>Bacillati</taxon>
        <taxon>Bacillota</taxon>
        <taxon>Bacilli</taxon>
        <taxon>Bacillales</taxon>
        <taxon>Bacillaceae</taxon>
        <taxon>Caldalkalibacillus</taxon>
    </lineage>
</organism>
<accession>A0ABU0CTF4</accession>
<reference evidence="1 2" key="1">
    <citation type="submission" date="2023-07" db="EMBL/GenBank/DDBJ databases">
        <title>Genomic Encyclopedia of Type Strains, Phase IV (KMG-IV): sequencing the most valuable type-strain genomes for metagenomic binning, comparative biology and taxonomic classification.</title>
        <authorList>
            <person name="Goeker M."/>
        </authorList>
    </citation>
    <scope>NUCLEOTIDE SEQUENCE [LARGE SCALE GENOMIC DNA]</scope>
    <source>
        <strain evidence="1 2">DSM 17740</strain>
    </source>
</reference>
<keyword evidence="2" id="KW-1185">Reference proteome</keyword>